<dbReference type="OrthoDB" id="581739at2759"/>
<keyword evidence="6" id="KW-1185">Reference proteome</keyword>
<evidence type="ECO:0000256" key="2">
    <source>
        <dbReference type="ARBA" id="ARBA00022734"/>
    </source>
</evidence>
<organism evidence="4">
    <name type="scientific">Daucus carota subsp. sativus</name>
    <name type="common">Carrot</name>
    <dbReference type="NCBI Taxonomy" id="79200"/>
    <lineage>
        <taxon>Eukaryota</taxon>
        <taxon>Viridiplantae</taxon>
        <taxon>Streptophyta</taxon>
        <taxon>Embryophyta</taxon>
        <taxon>Tracheophyta</taxon>
        <taxon>Spermatophyta</taxon>
        <taxon>Magnoliopsida</taxon>
        <taxon>eudicotyledons</taxon>
        <taxon>Gunneridae</taxon>
        <taxon>Pentapetalae</taxon>
        <taxon>asterids</taxon>
        <taxon>campanulids</taxon>
        <taxon>Apiales</taxon>
        <taxon>Apiaceae</taxon>
        <taxon>Apioideae</taxon>
        <taxon>Scandiceae</taxon>
        <taxon>Daucinae</taxon>
        <taxon>Daucus</taxon>
        <taxon>Daucus sect. Daucus</taxon>
    </lineage>
</organism>
<dbReference type="GO" id="GO:0030246">
    <property type="term" value="F:carbohydrate binding"/>
    <property type="evidence" value="ECO:0007669"/>
    <property type="project" value="UniProtKB-KW"/>
</dbReference>
<dbReference type="Proteomes" id="UP000077755">
    <property type="component" value="Chromosome 4"/>
</dbReference>
<dbReference type="EMBL" id="LNRQ01000004">
    <property type="protein sequence ID" value="KZM97492.1"/>
    <property type="molecule type" value="Genomic_DNA"/>
</dbReference>
<gene>
    <name evidence="4" type="ORF">DCAR_015146</name>
    <name evidence="5" type="ORF">DCAR_0415664</name>
</gene>
<dbReference type="PROSITE" id="PS51752">
    <property type="entry name" value="JACALIN_LECTIN"/>
    <property type="match status" value="1"/>
</dbReference>
<evidence type="ECO:0000313" key="4">
    <source>
        <dbReference type="EMBL" id="KZM97492.1"/>
    </source>
</evidence>
<proteinExistence type="inferred from homology"/>
<feature type="domain" description="Jacalin-type lectin" evidence="3">
    <location>
        <begin position="1"/>
        <end position="157"/>
    </location>
</feature>
<dbReference type="SUPFAM" id="SSF51101">
    <property type="entry name" value="Mannose-binding lectins"/>
    <property type="match status" value="1"/>
</dbReference>
<dbReference type="SMART" id="SM00915">
    <property type="entry name" value="Jacalin"/>
    <property type="match status" value="1"/>
</dbReference>
<dbReference type="Gramene" id="KZM97492">
    <property type="protein sequence ID" value="KZM97492"/>
    <property type="gene ID" value="DCAR_015146"/>
</dbReference>
<dbReference type="Pfam" id="PF01419">
    <property type="entry name" value="Jacalin"/>
    <property type="match status" value="1"/>
</dbReference>
<dbReference type="PANTHER" id="PTHR47293">
    <property type="entry name" value="JACALIN-RELATED LECTIN 3"/>
    <property type="match status" value="1"/>
</dbReference>
<dbReference type="InterPro" id="IPR036404">
    <property type="entry name" value="Jacalin-like_lectin_dom_sf"/>
</dbReference>
<dbReference type="Gene3D" id="2.100.10.30">
    <property type="entry name" value="Jacalin-like lectin domain"/>
    <property type="match status" value="1"/>
</dbReference>
<dbReference type="AlphaFoldDB" id="A0A162A809"/>
<reference evidence="4" key="1">
    <citation type="journal article" date="2016" name="Nat. Genet.">
        <title>A high-quality carrot genome assembly provides new insights into carotenoid accumulation and asterid genome evolution.</title>
        <authorList>
            <person name="Iorizzo M."/>
            <person name="Ellison S."/>
            <person name="Senalik D."/>
            <person name="Zeng P."/>
            <person name="Satapoomin P."/>
            <person name="Huang J."/>
            <person name="Bowman M."/>
            <person name="Iovene M."/>
            <person name="Sanseverino W."/>
            <person name="Cavagnaro P."/>
            <person name="Yildiz M."/>
            <person name="Macko-Podgorni A."/>
            <person name="Moranska E."/>
            <person name="Grzebelus E."/>
            <person name="Grzebelus D."/>
            <person name="Ashrafi H."/>
            <person name="Zheng Z."/>
            <person name="Cheng S."/>
            <person name="Spooner D."/>
            <person name="Van Deynze A."/>
            <person name="Simon P."/>
        </authorList>
    </citation>
    <scope>NUCLEOTIDE SEQUENCE [LARGE SCALE GENOMIC DNA]</scope>
    <source>
        <tissue evidence="4">Leaf</tissue>
    </source>
</reference>
<accession>A0A162A809</accession>
<comment type="similarity">
    <text evidence="1">Belongs to the jacalin lectin family.</text>
</comment>
<name>A0A162A809_DAUCS</name>
<dbReference type="EMBL" id="CP093346">
    <property type="protein sequence ID" value="WOG96329.1"/>
    <property type="molecule type" value="Genomic_DNA"/>
</dbReference>
<sequence length="170" mass="19576">MLKVVPGLSQSGTSWDHQGKSKISQIFIGCTMYRIESIQFAYIEDGRAVLSERIGRRDGCFTFDYPSEKITRLSCCYETYYDGHRYLRSIRLHTNKCKYEVCCLGGDPDLDNDPFFGALDEYVTVTEFDYEVGGEFYGFFGTNWDDGIETIGFYMKPKQVVNESRSDRLS</sequence>
<dbReference type="InterPro" id="IPR001229">
    <property type="entry name" value="Jacalin-like_lectin_dom"/>
</dbReference>
<dbReference type="PANTHER" id="PTHR47293:SF70">
    <property type="entry name" value="JACALIN-RELATED LECTIN 24-RELATED"/>
    <property type="match status" value="1"/>
</dbReference>
<protein>
    <recommendedName>
        <fullName evidence="3">Jacalin-type lectin domain-containing protein</fullName>
    </recommendedName>
</protein>
<keyword evidence="2" id="KW-0430">Lectin</keyword>
<evidence type="ECO:0000259" key="3">
    <source>
        <dbReference type="PROSITE" id="PS51752"/>
    </source>
</evidence>
<reference evidence="5" key="2">
    <citation type="submission" date="2022-03" db="EMBL/GenBank/DDBJ databases">
        <title>Draft title - Genomic analysis of global carrot germplasm unveils the trajectory of domestication and the origin of high carotenoid orange carrot.</title>
        <authorList>
            <person name="Iorizzo M."/>
            <person name="Ellison S."/>
            <person name="Senalik D."/>
            <person name="Macko-Podgorni A."/>
            <person name="Grzebelus D."/>
            <person name="Bostan H."/>
            <person name="Rolling W."/>
            <person name="Curaba J."/>
            <person name="Simon P."/>
        </authorList>
    </citation>
    <scope>NUCLEOTIDE SEQUENCE</scope>
    <source>
        <tissue evidence="5">Leaf</tissue>
    </source>
</reference>
<evidence type="ECO:0000256" key="1">
    <source>
        <dbReference type="ARBA" id="ARBA00006568"/>
    </source>
</evidence>
<evidence type="ECO:0000313" key="6">
    <source>
        <dbReference type="Proteomes" id="UP000077755"/>
    </source>
</evidence>
<evidence type="ECO:0000313" key="5">
    <source>
        <dbReference type="EMBL" id="WOG96329.1"/>
    </source>
</evidence>